<feature type="compositionally biased region" description="Basic and acidic residues" evidence="1">
    <location>
        <begin position="766"/>
        <end position="777"/>
    </location>
</feature>
<feature type="compositionally biased region" description="Basic and acidic residues" evidence="1">
    <location>
        <begin position="1464"/>
        <end position="1479"/>
    </location>
</feature>
<feature type="region of interest" description="Disordered" evidence="1">
    <location>
        <begin position="2269"/>
        <end position="2300"/>
    </location>
</feature>
<feature type="compositionally biased region" description="Basic and acidic residues" evidence="1">
    <location>
        <begin position="967"/>
        <end position="989"/>
    </location>
</feature>
<feature type="compositionally biased region" description="Basic and acidic residues" evidence="1">
    <location>
        <begin position="747"/>
        <end position="758"/>
    </location>
</feature>
<feature type="compositionally biased region" description="Low complexity" evidence="1">
    <location>
        <begin position="109"/>
        <end position="129"/>
    </location>
</feature>
<proteinExistence type="predicted"/>
<feature type="compositionally biased region" description="Basic and acidic residues" evidence="1">
    <location>
        <begin position="205"/>
        <end position="228"/>
    </location>
</feature>
<feature type="compositionally biased region" description="Low complexity" evidence="1">
    <location>
        <begin position="187"/>
        <end position="200"/>
    </location>
</feature>
<feature type="compositionally biased region" description="Low complexity" evidence="1">
    <location>
        <begin position="1397"/>
        <end position="1410"/>
    </location>
</feature>
<feature type="compositionally biased region" description="Basic and acidic residues" evidence="1">
    <location>
        <begin position="727"/>
        <end position="738"/>
    </location>
</feature>
<feature type="compositionally biased region" description="Low complexity" evidence="1">
    <location>
        <begin position="1719"/>
        <end position="1733"/>
    </location>
</feature>
<feature type="compositionally biased region" description="Acidic residues" evidence="1">
    <location>
        <begin position="2282"/>
        <end position="2300"/>
    </location>
</feature>
<feature type="compositionally biased region" description="Basic and acidic residues" evidence="1">
    <location>
        <begin position="562"/>
        <end position="572"/>
    </location>
</feature>
<feature type="compositionally biased region" description="Basic and acidic residues" evidence="1">
    <location>
        <begin position="786"/>
        <end position="797"/>
    </location>
</feature>
<feature type="compositionally biased region" description="Acidic residues" evidence="1">
    <location>
        <begin position="1886"/>
        <end position="1907"/>
    </location>
</feature>
<feature type="compositionally biased region" description="Polar residues" evidence="1">
    <location>
        <begin position="1623"/>
        <end position="1635"/>
    </location>
</feature>
<protein>
    <submittedName>
        <fullName evidence="2">Uncharacterized protein</fullName>
    </submittedName>
</protein>
<feature type="region of interest" description="Disordered" evidence="1">
    <location>
        <begin position="1602"/>
        <end position="1735"/>
    </location>
</feature>
<sequence length="2300" mass="255766">MDKHQEELRKELEKVSDLERRLFGSIFEGLDTENLIRNRHAVVRGLEEFEMTTDVRRQALALASKGMELLSEAQGSEEYGETGTAEEYRRQFFQCLRELADTISGRQPATSASASSSAAAPAAFARTSTDPTEPEPSSGAWVGVEGGGGEVECLLPVPRADSSNPNQSQDGPSALFQPQQPQAPRGPNSSSNNPNSSLSSWDFRQIGEDPVRGGDRDRGQDSPRRGDPSVHPQQGRQGYGSVDGSVGSAGDVPHLSPCMGGSGTGGVETPRRDSTAQGSELRLGQNLPGREENGGRRDSFGGENGGGAGRGSRRSPDNPDPRRRAPPEGPLSEDSSSPRTPFRNLFRARVERDNRDEGGRGAGGVGLERDRGRESESSDSSDGPPPKITIYPTRIRTKPVRSPQVDTTRSETWGGRDRFGRRREEFHETGSVGSREGGGERERRRGDLRGGERHHGEERGSSRLHPSRGGGAHSERGGGRGGSLRGALPALKEASSDEDTVLWRQSADQGSASPQSSRMRVDGIPPRLGGDGYRYGDSPVDPPNGMQLEPDEGGRRQWTLGEEERERWERTSNRSQVVSSEKRAKYNRWLEQVMVRKREKKRQREREQEEKRLEKERKEEKQKEKEERKRVKSEEQERLRLSQEQEVFNAQRDRRDRRASSDSGDSCSAQRGRRDRRPFSESRDAYEGERDRRDRRPFSESPDAYEEGQRDRRDRRPFSESPDAYEEGQRDRRDRRPFSESPDAYEEGQRDRRDRRPFSESPDAYEGQRDRRDRRPFSESPDAYEEGQRDRRDRRPFSESPDAYEEGQRDRRDRRPFSESPDAYEEGQRDRRDRRSFSESPDAYEGQGVRRPRRHRELGPRNEVPPESPNERRHRSDLRDPFSREWGSGERRREKERQVTRTARVKSEASEGPPRHSQSPHERSLLQIAAESEGLLAWSELQRRRMAIARQYGKEDRKKKRHKKRSREGGRERSPERDEDQSKERDGRKEKKKEKKKKNDREGTLSDDSVKTQRGGKRVASDRLARLIKKQRKALRRAHLEEVRQREEWLQRERQERQRRMRERRRTRSTPPPPRRSGTGGPSERERDQVKVSLILVHQEELARLASRFPPDALSKFQSNHLQDSTRTKPCPLLEPLGVLCPVRHRGPLEWDLLWLQSGVREGKWFTSLSAYQQLAQKMYEGGLQNERVLFGACEWSERTKNWGGNFSGPCVRSTGALIVGEDPSRFSPAFGPETSMESLKGFKAAKLVECLAEVMADVIRLTPRNRILRVVAEPTHEGVQRSPSEDDGSDAGSEKRSGLHLEDAELEEEEEEETLLPPLPRARVPAPAPSGKSPPSSAERTVRHLCPPAEAEAEAATPPSEVASEFGDGIGTACVPPEAEAAERAAVAEVAEALMAGGEEAEGGAAAAAKEAESEPESSSDEDAAEVESGGELVFELQPESVITQTIKEAREFGLTKKKNRRASLDHDDNSSNEDRVEGTPFLPSPSSTSFEEGWDHPLVVWTRRHRMWNLSRSSRALKRQEDMIQRLASRLYTERQMSGVMAEVVGVTPVRLWLELFPKTPIDGQTKFDLNANGKTFCQVLDDLLTQMKDVVEKILGVQEQEEEDRAIPQPHSPPSSNQQGIQTPKSAHTSSAPPAEEEEILSPIMRGPSAAPVRSPDSSTPGPDPSAPGSPHPPQSPHSSMPGSSGPLQSPHSSMPGSSHPLQSPHSASASQGSVLSASLPNPSPAAAPSVIRSVSGSRRAAPTEIHPNCIDLRFAQSAGQVKEAARLLRVAVPRGTTPLGFLGPQALMEFNGAAFSDSEGDSEDSDDANSGPVLQWRGKWYSGWKLDDSLEHRRELVRLLTALRQVGPYGVVVVVGLFSTVQDGNVSVVVNPQLCVARDAEYVEDDQVESSDEEEEEKEESGGEESQNRSPKILSRQKSQDSDNSSNPSSAKENSQNSSTDSRRKQGTASKTSHRCPFVFERLPLEMQGHGSLPTSVAIAECLRRVLRKARERDHIIRNGCAVSTSDPYSTPVLPMRSPCAAPSNLLMSPPLPFGSPPFPLRSPASNHSVPYSRHSAASARSSEDPSESTAGGHAPDGPRLPRVAPSHIKCRGPDGQLVSGPGLVNSTDELIQLVGEDSELMASLPEEADVAGAIVRFRGGFREWYTHPKWESLIVRENKDGSILGRGGGRFGGRNETPKIEVQKLMGRLTPLCKKTDQELVLAFDQTKREAIAWLEGDEVGVSRVMWRNETRTMVVRRLLQRVYEDMQKKVKLHFGGLGLRVDTGGGHGGEDRESETGVDDFGDGGEESDGGILF</sequence>
<feature type="compositionally biased region" description="Basic and acidic residues" evidence="1">
    <location>
        <begin position="437"/>
        <end position="461"/>
    </location>
</feature>
<feature type="region of interest" description="Disordered" evidence="1">
    <location>
        <begin position="949"/>
        <end position="1024"/>
    </location>
</feature>
<evidence type="ECO:0000256" key="1">
    <source>
        <dbReference type="SAM" id="MobiDB-lite"/>
    </source>
</evidence>
<feature type="compositionally biased region" description="Basic and acidic residues" evidence="1">
    <location>
        <begin position="826"/>
        <end position="837"/>
    </location>
</feature>
<feature type="region of interest" description="Disordered" evidence="1">
    <location>
        <begin position="1050"/>
        <end position="1088"/>
    </location>
</feature>
<feature type="region of interest" description="Disordered" evidence="1">
    <location>
        <begin position="106"/>
        <end position="928"/>
    </location>
</feature>
<feature type="compositionally biased region" description="Acidic residues" evidence="1">
    <location>
        <begin position="1415"/>
        <end position="1427"/>
    </location>
</feature>
<feature type="compositionally biased region" description="Low complexity" evidence="1">
    <location>
        <begin position="1348"/>
        <end position="1366"/>
    </location>
</feature>
<feature type="region of interest" description="Disordered" evidence="1">
    <location>
        <begin position="2049"/>
        <end position="2107"/>
    </location>
</feature>
<feature type="compositionally biased region" description="Basic and acidic residues" evidence="1">
    <location>
        <begin position="806"/>
        <end position="817"/>
    </location>
</feature>
<feature type="compositionally biased region" description="Low complexity" evidence="1">
    <location>
        <begin position="1322"/>
        <end position="1339"/>
    </location>
</feature>
<feature type="compositionally biased region" description="Low complexity" evidence="1">
    <location>
        <begin position="1481"/>
        <end position="1490"/>
    </location>
</feature>
<accession>A0A0G4HKJ9</accession>
<feature type="region of interest" description="Disordered" evidence="1">
    <location>
        <begin position="1273"/>
        <end position="1378"/>
    </location>
</feature>
<feature type="compositionally biased region" description="Basic and acidic residues" evidence="1">
    <location>
        <begin position="677"/>
        <end position="698"/>
    </location>
</feature>
<feature type="region of interest" description="Disordered" evidence="1">
    <location>
        <begin position="1459"/>
        <end position="1490"/>
    </location>
</feature>
<feature type="compositionally biased region" description="Basic and acidic residues" evidence="1">
    <location>
        <begin position="414"/>
        <end position="428"/>
    </location>
</feature>
<feature type="compositionally biased region" description="Basic and acidic residues" evidence="1">
    <location>
        <begin position="348"/>
        <end position="359"/>
    </location>
</feature>
<feature type="region of interest" description="Disordered" evidence="1">
    <location>
        <begin position="1885"/>
        <end position="1959"/>
    </location>
</feature>
<feature type="compositionally biased region" description="Basic and acidic residues" evidence="1">
    <location>
        <begin position="314"/>
        <end position="326"/>
    </location>
</feature>
<organism evidence="2">
    <name type="scientific">Chromera velia CCMP2878</name>
    <dbReference type="NCBI Taxonomy" id="1169474"/>
    <lineage>
        <taxon>Eukaryota</taxon>
        <taxon>Sar</taxon>
        <taxon>Alveolata</taxon>
        <taxon>Colpodellida</taxon>
        <taxon>Chromeraceae</taxon>
        <taxon>Chromera</taxon>
    </lineage>
</organism>
<feature type="compositionally biased region" description="Basic and acidic residues" evidence="1">
    <location>
        <begin position="367"/>
        <end position="376"/>
    </location>
</feature>
<feature type="compositionally biased region" description="Basic and acidic residues" evidence="1">
    <location>
        <begin position="877"/>
        <end position="909"/>
    </location>
</feature>
<gene>
    <name evidence="2" type="ORF">Cvel_28664</name>
</gene>
<evidence type="ECO:0000313" key="2">
    <source>
        <dbReference type="EMBL" id="CEM44855.1"/>
    </source>
</evidence>
<dbReference type="VEuPathDB" id="CryptoDB:Cvel_28664"/>
<dbReference type="EMBL" id="CDMZ01003034">
    <property type="protein sequence ID" value="CEM44855.1"/>
    <property type="molecule type" value="Genomic_DNA"/>
</dbReference>
<name>A0A0G4HKJ9_9ALVE</name>
<feature type="compositionally biased region" description="Pro residues" evidence="1">
    <location>
        <begin position="1665"/>
        <end position="1679"/>
    </location>
</feature>
<feature type="compositionally biased region" description="Basic and acidic residues" evidence="1">
    <location>
        <begin position="651"/>
        <end position="660"/>
    </location>
</feature>
<feature type="compositionally biased region" description="Basic and acidic residues" evidence="1">
    <location>
        <begin position="707"/>
        <end position="718"/>
    </location>
</feature>
<feature type="compositionally biased region" description="Polar residues" evidence="1">
    <location>
        <begin position="1935"/>
        <end position="1944"/>
    </location>
</feature>
<feature type="compositionally biased region" description="Polar residues" evidence="1">
    <location>
        <begin position="1705"/>
        <end position="1718"/>
    </location>
</feature>
<feature type="compositionally biased region" description="Polar residues" evidence="1">
    <location>
        <begin position="506"/>
        <end position="518"/>
    </location>
</feature>
<feature type="compositionally biased region" description="Basic residues" evidence="1">
    <location>
        <begin position="957"/>
        <end position="966"/>
    </location>
</feature>
<feature type="compositionally biased region" description="Polar residues" evidence="1">
    <location>
        <begin position="161"/>
        <end position="182"/>
    </location>
</feature>
<feature type="compositionally biased region" description="Basic and acidic residues" evidence="1">
    <location>
        <begin position="997"/>
        <end position="1011"/>
    </location>
</feature>
<feature type="compositionally biased region" description="Basic and acidic residues" evidence="1">
    <location>
        <begin position="1293"/>
        <end position="1304"/>
    </location>
</feature>
<feature type="compositionally biased region" description="Low complexity" evidence="1">
    <location>
        <begin position="239"/>
        <end position="252"/>
    </location>
</feature>
<feature type="compositionally biased region" description="Basic and acidic residues" evidence="1">
    <location>
        <begin position="602"/>
        <end position="643"/>
    </location>
</feature>
<feature type="region of interest" description="Disordered" evidence="1">
    <location>
        <begin position="1397"/>
        <end position="1434"/>
    </location>
</feature>
<reference evidence="2" key="1">
    <citation type="submission" date="2014-11" db="EMBL/GenBank/DDBJ databases">
        <authorList>
            <person name="Otto D Thomas"/>
            <person name="Naeem Raeece"/>
        </authorList>
    </citation>
    <scope>NUCLEOTIDE SEQUENCE</scope>
</reference>
<feature type="compositionally biased region" description="Low complexity" evidence="1">
    <location>
        <begin position="1680"/>
        <end position="1704"/>
    </location>
</feature>
<feature type="compositionally biased region" description="Basic and acidic residues" evidence="1">
    <location>
        <begin position="289"/>
        <end position="300"/>
    </location>
</feature>
<feature type="compositionally biased region" description="Basic residues" evidence="1">
    <location>
        <begin position="1059"/>
        <end position="1068"/>
    </location>
</feature>
<feature type="compositionally biased region" description="Acidic residues" evidence="1">
    <location>
        <begin position="1305"/>
        <end position="1315"/>
    </location>
</feature>